<keyword evidence="8" id="KW-1185">Reference proteome</keyword>
<proteinExistence type="predicted"/>
<dbReference type="Pfam" id="PF02656">
    <property type="entry name" value="DUF202"/>
    <property type="match status" value="1"/>
</dbReference>
<accession>A0A239GP54</accession>
<comment type="subcellular location">
    <subcellularLocation>
        <location evidence="1">Endomembrane system</location>
        <topology evidence="1">Multi-pass membrane protein</topology>
    </subcellularLocation>
</comment>
<gene>
    <name evidence="7" type="ORF">SAMN04488107_3498</name>
</gene>
<dbReference type="Proteomes" id="UP000198386">
    <property type="component" value="Unassembled WGS sequence"/>
</dbReference>
<evidence type="ECO:0000259" key="6">
    <source>
        <dbReference type="Pfam" id="PF02656"/>
    </source>
</evidence>
<protein>
    <recommendedName>
        <fullName evidence="6">DUF202 domain-containing protein</fullName>
    </recommendedName>
</protein>
<evidence type="ECO:0000256" key="4">
    <source>
        <dbReference type="ARBA" id="ARBA00023136"/>
    </source>
</evidence>
<evidence type="ECO:0000313" key="7">
    <source>
        <dbReference type="EMBL" id="SNS70558.1"/>
    </source>
</evidence>
<keyword evidence="2 5" id="KW-0812">Transmembrane</keyword>
<feature type="transmembrane region" description="Helical" evidence="5">
    <location>
        <begin position="42"/>
        <end position="62"/>
    </location>
</feature>
<keyword evidence="3 5" id="KW-1133">Transmembrane helix</keyword>
<evidence type="ECO:0000256" key="2">
    <source>
        <dbReference type="ARBA" id="ARBA00022692"/>
    </source>
</evidence>
<name>A0A239GP54_9ACTN</name>
<reference evidence="8" key="1">
    <citation type="submission" date="2017-06" db="EMBL/GenBank/DDBJ databases">
        <authorList>
            <person name="Varghese N."/>
            <person name="Submissions S."/>
        </authorList>
    </citation>
    <scope>NUCLEOTIDE SEQUENCE [LARGE SCALE GENOMIC DNA]</scope>
    <source>
        <strain evidence="8">DSM 45423</strain>
    </source>
</reference>
<dbReference type="GO" id="GO:0012505">
    <property type="term" value="C:endomembrane system"/>
    <property type="evidence" value="ECO:0007669"/>
    <property type="project" value="UniProtKB-SubCell"/>
</dbReference>
<evidence type="ECO:0000256" key="3">
    <source>
        <dbReference type="ARBA" id="ARBA00022989"/>
    </source>
</evidence>
<feature type="transmembrane region" description="Helical" evidence="5">
    <location>
        <begin position="74"/>
        <end position="97"/>
    </location>
</feature>
<sequence length="99" mass="9902">MSGRETQPERTRLSWQRTGLGLLGIAALLGHHGLRAGATAPLLLGAAVAVLGLGVLTGLAPWRARQLDRRPAAAPVPAALATAAVAAAALAAAVSVLSR</sequence>
<feature type="domain" description="DUF202" evidence="6">
    <location>
        <begin position="7"/>
        <end position="67"/>
    </location>
</feature>
<evidence type="ECO:0000313" key="8">
    <source>
        <dbReference type="Proteomes" id="UP000198386"/>
    </source>
</evidence>
<evidence type="ECO:0000256" key="5">
    <source>
        <dbReference type="SAM" id="Phobius"/>
    </source>
</evidence>
<dbReference type="RefSeq" id="WP_089405166.1">
    <property type="nucleotide sequence ID" value="NZ_FZOH01000007.1"/>
</dbReference>
<dbReference type="InterPro" id="IPR003807">
    <property type="entry name" value="DUF202"/>
</dbReference>
<dbReference type="EMBL" id="FZOH01000007">
    <property type="protein sequence ID" value="SNS70558.1"/>
    <property type="molecule type" value="Genomic_DNA"/>
</dbReference>
<dbReference type="AlphaFoldDB" id="A0A239GP54"/>
<organism evidence="7 8">
    <name type="scientific">Geodermatophilus saharensis</name>
    <dbReference type="NCBI Taxonomy" id="1137994"/>
    <lineage>
        <taxon>Bacteria</taxon>
        <taxon>Bacillati</taxon>
        <taxon>Actinomycetota</taxon>
        <taxon>Actinomycetes</taxon>
        <taxon>Geodermatophilales</taxon>
        <taxon>Geodermatophilaceae</taxon>
        <taxon>Geodermatophilus</taxon>
    </lineage>
</organism>
<evidence type="ECO:0000256" key="1">
    <source>
        <dbReference type="ARBA" id="ARBA00004127"/>
    </source>
</evidence>
<keyword evidence="4 5" id="KW-0472">Membrane</keyword>